<accession>X0YF74</accession>
<feature type="non-terminal residue" evidence="1">
    <location>
        <position position="1"/>
    </location>
</feature>
<evidence type="ECO:0000313" key="1">
    <source>
        <dbReference type="EMBL" id="GAG47328.1"/>
    </source>
</evidence>
<sequence length="83" mass="9236">IVPDDVVEHLVQTYGQLRLTFRRSGRTEQANAPVAALRDVVREAARCSRCGEVDQRVLDGGQVQRVSGRLICAGCLEEEQTKR</sequence>
<comment type="caution">
    <text evidence="1">The sequence shown here is derived from an EMBL/GenBank/DDBJ whole genome shotgun (WGS) entry which is preliminary data.</text>
</comment>
<gene>
    <name evidence="1" type="ORF">S01H1_83697</name>
</gene>
<dbReference type="EMBL" id="BARS01056957">
    <property type="protein sequence ID" value="GAG47328.1"/>
    <property type="molecule type" value="Genomic_DNA"/>
</dbReference>
<proteinExistence type="predicted"/>
<name>X0YF74_9ZZZZ</name>
<reference evidence="1" key="1">
    <citation type="journal article" date="2014" name="Front. Microbiol.">
        <title>High frequency of phylogenetically diverse reductive dehalogenase-homologous genes in deep subseafloor sedimentary metagenomes.</title>
        <authorList>
            <person name="Kawai M."/>
            <person name="Futagami T."/>
            <person name="Toyoda A."/>
            <person name="Takaki Y."/>
            <person name="Nishi S."/>
            <person name="Hori S."/>
            <person name="Arai W."/>
            <person name="Tsubouchi T."/>
            <person name="Morono Y."/>
            <person name="Uchiyama I."/>
            <person name="Ito T."/>
            <person name="Fujiyama A."/>
            <person name="Inagaki F."/>
            <person name="Takami H."/>
        </authorList>
    </citation>
    <scope>NUCLEOTIDE SEQUENCE</scope>
    <source>
        <strain evidence="1">Expedition CK06-06</strain>
    </source>
</reference>
<organism evidence="1">
    <name type="scientific">marine sediment metagenome</name>
    <dbReference type="NCBI Taxonomy" id="412755"/>
    <lineage>
        <taxon>unclassified sequences</taxon>
        <taxon>metagenomes</taxon>
        <taxon>ecological metagenomes</taxon>
    </lineage>
</organism>
<dbReference type="AlphaFoldDB" id="X0YF74"/>
<protein>
    <submittedName>
        <fullName evidence="1">Uncharacterized protein</fullName>
    </submittedName>
</protein>